<feature type="region of interest" description="Disordered" evidence="1">
    <location>
        <begin position="1"/>
        <end position="25"/>
    </location>
</feature>
<sequence>MLEPPRPEGISPKWTATPATKKQPTKINRRNAVYRIIALGLAADTAGLSSHGLSTRFCPSSEAWPEFSRFRGLPGLRAAAA</sequence>
<proteinExistence type="predicted"/>
<gene>
    <name evidence="2" type="ORF">SCMC78_42330</name>
</gene>
<evidence type="ECO:0000256" key="1">
    <source>
        <dbReference type="SAM" id="MobiDB-lite"/>
    </source>
</evidence>
<dbReference type="EMBL" id="AP035884">
    <property type="protein sequence ID" value="BFP54426.1"/>
    <property type="molecule type" value="Genomic_DNA"/>
</dbReference>
<protein>
    <recommendedName>
        <fullName evidence="3">Transposase</fullName>
    </recommendedName>
</protein>
<name>A0AB33KGR4_9ACTN</name>
<organism evidence="2">
    <name type="scientific">Streptomyces sp. CMC78</name>
    <dbReference type="NCBI Taxonomy" id="3231512"/>
    <lineage>
        <taxon>Bacteria</taxon>
        <taxon>Bacillati</taxon>
        <taxon>Actinomycetota</taxon>
        <taxon>Actinomycetes</taxon>
        <taxon>Kitasatosporales</taxon>
        <taxon>Streptomycetaceae</taxon>
        <taxon>Streptomyces</taxon>
    </lineage>
</organism>
<dbReference type="KEGG" id="stcm:SCMC78_42330"/>
<feature type="compositionally biased region" description="Low complexity" evidence="1">
    <location>
        <begin position="12"/>
        <end position="22"/>
    </location>
</feature>
<accession>A0AB33KGR4</accession>
<reference evidence="2" key="1">
    <citation type="submission" date="2024-07" db="EMBL/GenBank/DDBJ databases">
        <title>Complete genome sequences of cellulolytic bacteria, Kitasatospora sp. CMC57 and Streptomyces sp. CMC78, isolated from Japanese agricultural soil.</title>
        <authorList>
            <person name="Hashimoto T."/>
            <person name="Ito M."/>
            <person name="Iwamoto M."/>
            <person name="Fukahori D."/>
            <person name="Shoda T."/>
            <person name="Sakoda M."/>
            <person name="Morohoshi T."/>
            <person name="Mitsuboshi M."/>
            <person name="Nishizawa T."/>
        </authorList>
    </citation>
    <scope>NUCLEOTIDE SEQUENCE</scope>
    <source>
        <strain evidence="2">CMC78</strain>
    </source>
</reference>
<dbReference type="AlphaFoldDB" id="A0AB33KGR4"/>
<evidence type="ECO:0000313" key="2">
    <source>
        <dbReference type="EMBL" id="BFP54426.1"/>
    </source>
</evidence>
<evidence type="ECO:0008006" key="3">
    <source>
        <dbReference type="Google" id="ProtNLM"/>
    </source>
</evidence>